<keyword evidence="1" id="KW-0812">Transmembrane</keyword>
<evidence type="ECO:0000256" key="1">
    <source>
        <dbReference type="SAM" id="Phobius"/>
    </source>
</evidence>
<proteinExistence type="predicted"/>
<dbReference type="Proteomes" id="UP000199687">
    <property type="component" value="Unassembled WGS sequence"/>
</dbReference>
<dbReference type="AlphaFoldDB" id="A0A1H9MPH8"/>
<organism evidence="3 4">
    <name type="scientific">Gracilibacillus ureilyticus</name>
    <dbReference type="NCBI Taxonomy" id="531814"/>
    <lineage>
        <taxon>Bacteria</taxon>
        <taxon>Bacillati</taxon>
        <taxon>Bacillota</taxon>
        <taxon>Bacilli</taxon>
        <taxon>Bacillales</taxon>
        <taxon>Bacillaceae</taxon>
        <taxon>Gracilibacillus</taxon>
    </lineage>
</organism>
<evidence type="ECO:0000259" key="2">
    <source>
        <dbReference type="Pfam" id="PF14285"/>
    </source>
</evidence>
<keyword evidence="1" id="KW-1133">Transmembrane helix</keyword>
<evidence type="ECO:0000313" key="4">
    <source>
        <dbReference type="Proteomes" id="UP000199687"/>
    </source>
</evidence>
<protein>
    <recommendedName>
        <fullName evidence="2">DUF4367 domain-containing protein</fullName>
    </recommendedName>
</protein>
<accession>A0A1H9MPH8</accession>
<sequence>MKKDEFDSLFEESYGNLIHNDSKDDGLDYHNSWMEVKKQIKSIEKRRRRNSLLRNVSVVLISMFIGALVFTNIGDTKAFYPFYQSLRELPGEITSIIFKNQENSGIAVKTPPPPGENTNNNSDITEKVISTDNLEEIGNNLDFIFTPFSYIPKDYEFKNADLYIMQGQDNSSKVRFEFSKGEKSLWVTMTVLGNDSTVGSGANNANVAEVSLEHGKGYFTSSSDGSSKLEFLKGNVHVNILGDLEEEDLIHFANNM</sequence>
<evidence type="ECO:0000313" key="3">
    <source>
        <dbReference type="EMBL" id="SER25043.1"/>
    </source>
</evidence>
<feature type="domain" description="DUF4367" evidence="2">
    <location>
        <begin position="148"/>
        <end position="256"/>
    </location>
</feature>
<dbReference type="RefSeq" id="WP_175480338.1">
    <property type="nucleotide sequence ID" value="NZ_FOGL01000002.1"/>
</dbReference>
<reference evidence="3 4" key="1">
    <citation type="submission" date="2016-10" db="EMBL/GenBank/DDBJ databases">
        <authorList>
            <person name="de Groot N.N."/>
        </authorList>
    </citation>
    <scope>NUCLEOTIDE SEQUENCE [LARGE SCALE GENOMIC DNA]</scope>
    <source>
        <strain evidence="3 4">CGMCC 1.7727</strain>
    </source>
</reference>
<keyword evidence="1" id="KW-0472">Membrane</keyword>
<feature type="transmembrane region" description="Helical" evidence="1">
    <location>
        <begin position="52"/>
        <end position="70"/>
    </location>
</feature>
<dbReference type="EMBL" id="FOGL01000002">
    <property type="protein sequence ID" value="SER25043.1"/>
    <property type="molecule type" value="Genomic_DNA"/>
</dbReference>
<dbReference type="STRING" id="531814.SAMN04487944_10268"/>
<dbReference type="Pfam" id="PF14285">
    <property type="entry name" value="DUF4367"/>
    <property type="match status" value="1"/>
</dbReference>
<dbReference type="InterPro" id="IPR025377">
    <property type="entry name" value="DUF4367"/>
</dbReference>
<name>A0A1H9MPH8_9BACI</name>
<keyword evidence="4" id="KW-1185">Reference proteome</keyword>
<gene>
    <name evidence="3" type="ORF">SAMN04487944_10268</name>
</gene>